<dbReference type="OrthoDB" id="5290459at2"/>
<sequence length="123" mass="13825">MFKTSESDHSYRFEDHGPKYLQRGPRSDIGVVTLQPGQHFPAHKHSLIEENFLTIAGEVHMYVDGDLHVLGVGDFARCDPGETHYVINKGDIAWKAVFIKAPYNPTDGTPVDWTPEDGKSIFE</sequence>
<dbReference type="RefSeq" id="WP_101535589.1">
    <property type="nucleotide sequence ID" value="NZ_JBFHIU010000072.1"/>
</dbReference>
<accession>A0A2N5XLY2</accession>
<dbReference type="SUPFAM" id="SSF51182">
    <property type="entry name" value="RmlC-like cupins"/>
    <property type="match status" value="1"/>
</dbReference>
<evidence type="ECO:0000259" key="2">
    <source>
        <dbReference type="Pfam" id="PF07883"/>
    </source>
</evidence>
<dbReference type="Pfam" id="PF07883">
    <property type="entry name" value="Cupin_2"/>
    <property type="match status" value="1"/>
</dbReference>
<organism evidence="3 4">
    <name type="scientific">Cohaesibacter celericrescens</name>
    <dbReference type="NCBI Taxonomy" id="2067669"/>
    <lineage>
        <taxon>Bacteria</taxon>
        <taxon>Pseudomonadati</taxon>
        <taxon>Pseudomonadota</taxon>
        <taxon>Alphaproteobacteria</taxon>
        <taxon>Hyphomicrobiales</taxon>
        <taxon>Cohaesibacteraceae</taxon>
    </lineage>
</organism>
<dbReference type="InterPro" id="IPR014710">
    <property type="entry name" value="RmlC-like_jellyroll"/>
</dbReference>
<name>A0A2N5XLY2_9HYPH</name>
<dbReference type="InterPro" id="IPR011051">
    <property type="entry name" value="RmlC_Cupin_sf"/>
</dbReference>
<evidence type="ECO:0000256" key="1">
    <source>
        <dbReference type="SAM" id="MobiDB-lite"/>
    </source>
</evidence>
<reference evidence="3 4" key="1">
    <citation type="submission" date="2018-01" db="EMBL/GenBank/DDBJ databases">
        <title>The draft genome sequence of Cohaesibacter sp. H1304.</title>
        <authorList>
            <person name="Wang N.-N."/>
            <person name="Du Z.-J."/>
        </authorList>
    </citation>
    <scope>NUCLEOTIDE SEQUENCE [LARGE SCALE GENOMIC DNA]</scope>
    <source>
        <strain evidence="3 4">H1304</strain>
    </source>
</reference>
<feature type="compositionally biased region" description="Basic and acidic residues" evidence="1">
    <location>
        <begin position="1"/>
        <end position="18"/>
    </location>
</feature>
<evidence type="ECO:0000313" key="3">
    <source>
        <dbReference type="EMBL" id="PLW75437.1"/>
    </source>
</evidence>
<dbReference type="PANTHER" id="PTHR43346:SF1">
    <property type="entry name" value="QUERCETIN 2,3-DIOXYGENASE-RELATED"/>
    <property type="match status" value="1"/>
</dbReference>
<feature type="region of interest" description="Disordered" evidence="1">
    <location>
        <begin position="1"/>
        <end position="25"/>
    </location>
</feature>
<feature type="domain" description="Cupin type-2" evidence="2">
    <location>
        <begin position="31"/>
        <end position="97"/>
    </location>
</feature>
<keyword evidence="4" id="KW-1185">Reference proteome</keyword>
<evidence type="ECO:0000313" key="4">
    <source>
        <dbReference type="Proteomes" id="UP000234881"/>
    </source>
</evidence>
<dbReference type="PANTHER" id="PTHR43346">
    <property type="entry name" value="LIGAND BINDING DOMAIN PROTEIN, PUTATIVE (AFU_ORTHOLOGUE AFUA_6G14370)-RELATED"/>
    <property type="match status" value="1"/>
</dbReference>
<dbReference type="Gene3D" id="2.60.120.10">
    <property type="entry name" value="Jelly Rolls"/>
    <property type="match status" value="1"/>
</dbReference>
<dbReference type="InterPro" id="IPR052538">
    <property type="entry name" value="Flavonoid_dioxygenase-like"/>
</dbReference>
<comment type="caution">
    <text evidence="3">The sequence shown here is derived from an EMBL/GenBank/DDBJ whole genome shotgun (WGS) entry which is preliminary data.</text>
</comment>
<proteinExistence type="predicted"/>
<dbReference type="Proteomes" id="UP000234881">
    <property type="component" value="Unassembled WGS sequence"/>
</dbReference>
<dbReference type="EMBL" id="PKUQ01000052">
    <property type="protein sequence ID" value="PLW75437.1"/>
    <property type="molecule type" value="Genomic_DNA"/>
</dbReference>
<gene>
    <name evidence="3" type="ORF">C0081_19900</name>
</gene>
<dbReference type="AlphaFoldDB" id="A0A2N5XLY2"/>
<protein>
    <submittedName>
        <fullName evidence="3">Cupin domain-containing protein</fullName>
    </submittedName>
</protein>
<dbReference type="InterPro" id="IPR013096">
    <property type="entry name" value="Cupin_2"/>
</dbReference>